<feature type="transmembrane region" description="Helical" evidence="1">
    <location>
        <begin position="152"/>
        <end position="176"/>
    </location>
</feature>
<feature type="transmembrane region" description="Helical" evidence="1">
    <location>
        <begin position="20"/>
        <end position="45"/>
    </location>
</feature>
<feature type="transmembrane region" description="Helical" evidence="1">
    <location>
        <begin position="76"/>
        <end position="97"/>
    </location>
</feature>
<sequence>MSGEIDNDVLESQEAGFGHSVGRIVLVVFDFVIFLLEVLVFCFVLKCSWSNYRETKGIQKKSFLHFLRHLPPLKSCFLASNFIILISTGLFIIRLLLPPATTTFQCSLGLKITGPTCYTTELASVYLYLWARQYYLHSSEALKSVLPKWLPVLSKISLILTIGGYLLQIIIIWVPIGGSGDVKSVYKDGACFHSASSVAIFPFVVAFATVVTQTTYVILFYVIVRSLKKANQEVNHRKSNLNWMAPRCLKLAIACIGSDCLTMLFLNIVGQYIPEIYVHPVPRIDVFINLICMLFCFNRKSELASKALSIITKNKGAPKRPLRMSSSHRTTTL</sequence>
<reference evidence="2" key="1">
    <citation type="submission" date="2020-04" db="EMBL/GenBank/DDBJ databases">
        <authorList>
            <person name="Neveu A P."/>
        </authorList>
    </citation>
    <scope>NUCLEOTIDE SEQUENCE</scope>
    <source>
        <tissue evidence="2">Whole embryo</tissue>
    </source>
</reference>
<protein>
    <submittedName>
        <fullName evidence="2">Uncharacterized protein LOC104266376</fullName>
    </submittedName>
</protein>
<evidence type="ECO:0000313" key="2">
    <source>
        <dbReference type="EMBL" id="CAB3263215.1"/>
    </source>
</evidence>
<organism evidence="2">
    <name type="scientific">Phallusia mammillata</name>
    <dbReference type="NCBI Taxonomy" id="59560"/>
    <lineage>
        <taxon>Eukaryota</taxon>
        <taxon>Metazoa</taxon>
        <taxon>Chordata</taxon>
        <taxon>Tunicata</taxon>
        <taxon>Ascidiacea</taxon>
        <taxon>Phlebobranchia</taxon>
        <taxon>Ascidiidae</taxon>
        <taxon>Phallusia</taxon>
    </lineage>
</organism>
<proteinExistence type="evidence at transcript level"/>
<feature type="transmembrane region" description="Helical" evidence="1">
    <location>
        <begin position="112"/>
        <end position="131"/>
    </location>
</feature>
<accession>A0A6F9DJX6</accession>
<keyword evidence="1" id="KW-0812">Transmembrane</keyword>
<dbReference type="EMBL" id="LR787353">
    <property type="protein sequence ID" value="CAB3263215.1"/>
    <property type="molecule type" value="mRNA"/>
</dbReference>
<feature type="transmembrane region" description="Helical" evidence="1">
    <location>
        <begin position="196"/>
        <end position="227"/>
    </location>
</feature>
<dbReference type="AlphaFoldDB" id="A0A6F9DJX6"/>
<keyword evidence="1" id="KW-0472">Membrane</keyword>
<keyword evidence="1" id="KW-1133">Transmembrane helix</keyword>
<name>A0A6F9DJX6_9ASCI</name>
<evidence type="ECO:0000256" key="1">
    <source>
        <dbReference type="SAM" id="Phobius"/>
    </source>
</evidence>
<gene>
    <name evidence="2" type="primary">LOC104266376</name>
</gene>